<dbReference type="EMBL" id="JACIJJ010000001">
    <property type="protein sequence ID" value="MBB5697136.1"/>
    <property type="molecule type" value="Genomic_DNA"/>
</dbReference>
<dbReference type="PANTHER" id="PTHR43747:SF4">
    <property type="entry name" value="FLAVIN-DEPENDENT TRYPTOPHAN HALOGENASE"/>
    <property type="match status" value="1"/>
</dbReference>
<organism evidence="3 4">
    <name type="scientific">Sphingomonas yantingensis</name>
    <dbReference type="NCBI Taxonomy" id="1241761"/>
    <lineage>
        <taxon>Bacteria</taxon>
        <taxon>Pseudomonadati</taxon>
        <taxon>Pseudomonadota</taxon>
        <taxon>Alphaproteobacteria</taxon>
        <taxon>Sphingomonadales</taxon>
        <taxon>Sphingomonadaceae</taxon>
        <taxon>Sphingomonas</taxon>
    </lineage>
</organism>
<feature type="binding site" evidence="2">
    <location>
        <position position="73"/>
    </location>
    <ligand>
        <name>7-chloro-L-tryptophan</name>
        <dbReference type="ChEBI" id="CHEBI:58713"/>
    </ligand>
</feature>
<dbReference type="GO" id="GO:0000166">
    <property type="term" value="F:nucleotide binding"/>
    <property type="evidence" value="ECO:0007669"/>
    <property type="project" value="UniProtKB-KW"/>
</dbReference>
<keyword evidence="2" id="KW-0547">Nucleotide-binding</keyword>
<dbReference type="InterPro" id="IPR036188">
    <property type="entry name" value="FAD/NAD-bd_sf"/>
</dbReference>
<dbReference type="InterPro" id="IPR033856">
    <property type="entry name" value="Trp_halogen"/>
</dbReference>
<dbReference type="Pfam" id="PF04820">
    <property type="entry name" value="Trp_halogenase"/>
    <property type="match status" value="1"/>
</dbReference>
<keyword evidence="2" id="KW-0285">Flavoprotein</keyword>
<evidence type="ECO:0000256" key="1">
    <source>
        <dbReference type="PIRSR" id="PIRSR011396-1"/>
    </source>
</evidence>
<reference evidence="3 4" key="1">
    <citation type="submission" date="2020-08" db="EMBL/GenBank/DDBJ databases">
        <title>Genomic Encyclopedia of Type Strains, Phase IV (KMG-IV): sequencing the most valuable type-strain genomes for metagenomic binning, comparative biology and taxonomic classification.</title>
        <authorList>
            <person name="Goeker M."/>
        </authorList>
    </citation>
    <scope>NUCLEOTIDE SEQUENCE [LARGE SCALE GENOMIC DNA]</scope>
    <source>
        <strain evidence="3 4">DSM 27244</strain>
    </source>
</reference>
<dbReference type="Proteomes" id="UP000557739">
    <property type="component" value="Unassembled WGS sequence"/>
</dbReference>
<proteinExistence type="predicted"/>
<evidence type="ECO:0000256" key="2">
    <source>
        <dbReference type="PIRSR" id="PIRSR011396-2"/>
    </source>
</evidence>
<dbReference type="SUPFAM" id="SSF51905">
    <property type="entry name" value="FAD/NAD(P)-binding domain"/>
    <property type="match status" value="1"/>
</dbReference>
<comment type="caution">
    <text evidence="3">The sequence shown here is derived from an EMBL/GenBank/DDBJ whole genome shotgun (WGS) entry which is preliminary data.</text>
</comment>
<dbReference type="PANTHER" id="PTHR43747">
    <property type="entry name" value="FAD-BINDING PROTEIN"/>
    <property type="match status" value="1"/>
</dbReference>
<feature type="binding site" evidence="2">
    <location>
        <begin position="8"/>
        <end position="11"/>
    </location>
    <ligand>
        <name>FAD</name>
        <dbReference type="ChEBI" id="CHEBI:57692"/>
    </ligand>
</feature>
<protein>
    <submittedName>
        <fullName evidence="3">Tryptophan halogenase</fullName>
        <ecNumber evidence="3">1.14.19.9</ecNumber>
    </submittedName>
</protein>
<feature type="binding site" evidence="2">
    <location>
        <position position="177"/>
    </location>
    <ligand>
        <name>FAD</name>
        <dbReference type="ChEBI" id="CHEBI:57692"/>
    </ligand>
</feature>
<evidence type="ECO:0000313" key="3">
    <source>
        <dbReference type="EMBL" id="MBB5697136.1"/>
    </source>
</evidence>
<dbReference type="InterPro" id="IPR050816">
    <property type="entry name" value="Flavin-dep_Halogenase_NPB"/>
</dbReference>
<dbReference type="PIRSF" id="PIRSF011396">
    <property type="entry name" value="Trp_halogenase"/>
    <property type="match status" value="1"/>
</dbReference>
<keyword evidence="3" id="KW-0560">Oxidoreductase</keyword>
<dbReference type="EC" id="1.14.19.9" evidence="3"/>
<evidence type="ECO:0000313" key="4">
    <source>
        <dbReference type="Proteomes" id="UP000557739"/>
    </source>
</evidence>
<feature type="active site" evidence="1">
    <location>
        <position position="73"/>
    </location>
</feature>
<sequence length="495" mass="53718">MRTIILGGGTAGWMTAAALARLLRPITQVTLIESAEIGIVGVGEATLPHIRAFNQRLGIDEESFMAATLGTFKLGIDFRDFGAVGESYIHPFGSFGAPIGDVGFHHYWLSAGAPPPLERFSLPCRMARAARFAHPDPREEADHAGYGYAYQFDATRFAPYLRARAEADGVTRIEGRVVGVDRIGQTGDVTALILSDGRRIEGDLFVDCSGFAARLIEGAMAAPWEDWSRWLPCDRAVALPCATPAGPIEPYTRATAMAAGWRWRIPLQHRVGNGYVYSSAHLGDDAAADAIAGALDGTPLAEPRLLRFRAGRRRESWVGNVVSVGLASGFLEPLESTSLYLAQMAITELVELFPDGAIDPRDRAEFNARVDSEYDRIRDFLILHYTATRRTDSDFWGDMRALAVPDTLAERIELWRETGRVAQYSRGLFLEPSWVAVLVGQGILPRGIDPRAAAAEPDRLRRAMAALDADLTARVAAMPDHGATLGLGVCAADAA</sequence>
<feature type="binding site" evidence="2">
    <location>
        <position position="326"/>
    </location>
    <ligand>
        <name>FAD</name>
        <dbReference type="ChEBI" id="CHEBI:57692"/>
    </ligand>
</feature>
<gene>
    <name evidence="3" type="ORF">FHR19_000461</name>
</gene>
<dbReference type="Gene3D" id="3.50.50.60">
    <property type="entry name" value="FAD/NAD(P)-binding domain"/>
    <property type="match status" value="1"/>
</dbReference>
<feature type="binding site" evidence="2">
    <location>
        <position position="335"/>
    </location>
    <ligand>
        <name>L-tryptophan</name>
        <dbReference type="ChEBI" id="CHEBI:57912"/>
    </ligand>
</feature>
<keyword evidence="2" id="KW-0274">FAD</keyword>
<accession>A0A7W9AMT1</accession>
<keyword evidence="4" id="KW-1185">Reference proteome</keyword>
<dbReference type="RefSeq" id="WP_184023769.1">
    <property type="nucleotide sequence ID" value="NZ_JACIJJ010000001.1"/>
</dbReference>
<dbReference type="AlphaFoldDB" id="A0A7W9AMT1"/>
<dbReference type="InterPro" id="IPR006905">
    <property type="entry name" value="Flavin_halogenase"/>
</dbReference>
<name>A0A7W9AMT1_9SPHN</name>
<dbReference type="GO" id="GO:0004497">
    <property type="term" value="F:monooxygenase activity"/>
    <property type="evidence" value="ECO:0007669"/>
    <property type="project" value="InterPro"/>
</dbReference>